<accession>A0A2G4YYA9</accession>
<dbReference type="AlphaFoldDB" id="A0A2G4YYA9"/>
<dbReference type="Gene3D" id="1.20.58.320">
    <property type="entry name" value="TPR-like"/>
    <property type="match status" value="1"/>
</dbReference>
<evidence type="ECO:0000313" key="1">
    <source>
        <dbReference type="EMBL" id="PHZ86426.1"/>
    </source>
</evidence>
<gene>
    <name evidence="1" type="ORF">CRD36_00620</name>
</gene>
<reference evidence="1 2" key="1">
    <citation type="submission" date="2017-10" db="EMBL/GenBank/DDBJ databases">
        <title>Frigbacter circumglobatus gen. nov. sp. nov., isolated from sediment cultured in situ.</title>
        <authorList>
            <person name="Zhao Z."/>
        </authorList>
    </citation>
    <scope>NUCLEOTIDE SEQUENCE [LARGE SCALE GENOMIC DNA]</scope>
    <source>
        <strain evidence="1 2">ZYL</strain>
    </source>
</reference>
<dbReference type="SUPFAM" id="SSF48452">
    <property type="entry name" value="TPR-like"/>
    <property type="match status" value="1"/>
</dbReference>
<dbReference type="Pfam" id="PF06041">
    <property type="entry name" value="DUF924"/>
    <property type="match status" value="1"/>
</dbReference>
<dbReference type="OrthoDB" id="7593450at2"/>
<dbReference type="InterPro" id="IPR011990">
    <property type="entry name" value="TPR-like_helical_dom_sf"/>
</dbReference>
<dbReference type="EMBL" id="PDEM01000007">
    <property type="protein sequence ID" value="PHZ86426.1"/>
    <property type="molecule type" value="Genomic_DNA"/>
</dbReference>
<sequence length="187" mass="21596">MLTPAELTRLAAIYSFWFEELTPQDWFTSSDPLDEQIQNKFMDSYQHFKDMDLAEMDFTAQQVLSLILLLDQMPRNMFRGTPQAFATDAKALELSYAALARRLDLALPDIEKSFIYLPLEHSEDIKGQELCVTLFQQRTTLELQTDYAVRHFKVISRFGRFPHRNAILGRPSTTEEEAYLAEGGDAF</sequence>
<comment type="caution">
    <text evidence="1">The sequence shown here is derived from an EMBL/GenBank/DDBJ whole genome shotgun (WGS) entry which is preliminary data.</text>
</comment>
<proteinExistence type="predicted"/>
<protein>
    <recommendedName>
        <fullName evidence="3">DUF924 domain-containing protein</fullName>
    </recommendedName>
</protein>
<dbReference type="InParanoid" id="A0A2G4YYA9"/>
<dbReference type="Gene3D" id="1.25.40.10">
    <property type="entry name" value="Tetratricopeptide repeat domain"/>
    <property type="match status" value="1"/>
</dbReference>
<organism evidence="1 2">
    <name type="scientific">Paremcibacter congregatus</name>
    <dbReference type="NCBI Taxonomy" id="2043170"/>
    <lineage>
        <taxon>Bacteria</taxon>
        <taxon>Pseudomonadati</taxon>
        <taxon>Pseudomonadota</taxon>
        <taxon>Alphaproteobacteria</taxon>
        <taxon>Emcibacterales</taxon>
        <taxon>Emcibacteraceae</taxon>
        <taxon>Paremcibacter</taxon>
    </lineage>
</organism>
<dbReference type="RefSeq" id="WP_099470803.1">
    <property type="nucleotide sequence ID" value="NZ_CP041025.1"/>
</dbReference>
<dbReference type="Proteomes" id="UP000229730">
    <property type="component" value="Unassembled WGS sequence"/>
</dbReference>
<keyword evidence="2" id="KW-1185">Reference proteome</keyword>
<evidence type="ECO:0000313" key="2">
    <source>
        <dbReference type="Proteomes" id="UP000229730"/>
    </source>
</evidence>
<dbReference type="InterPro" id="IPR010323">
    <property type="entry name" value="DUF924"/>
</dbReference>
<name>A0A2G4YYA9_9PROT</name>
<evidence type="ECO:0008006" key="3">
    <source>
        <dbReference type="Google" id="ProtNLM"/>
    </source>
</evidence>